<dbReference type="RefSeq" id="WP_053230503.1">
    <property type="nucleotide sequence ID" value="NZ_CP011125.1"/>
</dbReference>
<dbReference type="Proteomes" id="UP000034883">
    <property type="component" value="Chromosome"/>
</dbReference>
<dbReference type="InterPro" id="IPR011050">
    <property type="entry name" value="Pectin_lyase_fold/virulence"/>
</dbReference>
<dbReference type="Gene3D" id="2.160.20.10">
    <property type="entry name" value="Single-stranded right-handed beta-helix, Pectin lyase-like"/>
    <property type="match status" value="1"/>
</dbReference>
<evidence type="ECO:0000313" key="4">
    <source>
        <dbReference type="EMBL" id="AKF03021.1"/>
    </source>
</evidence>
<dbReference type="AlphaFoldDB" id="A0A0F6VYY8"/>
<dbReference type="OrthoDB" id="9805017at2"/>
<feature type="region of interest" description="Disordered" evidence="1">
    <location>
        <begin position="449"/>
        <end position="469"/>
    </location>
</feature>
<dbReference type="InterPro" id="IPR024038">
    <property type="entry name" value="MYXO-CTERM"/>
</dbReference>
<dbReference type="Pfam" id="PF13229">
    <property type="entry name" value="Beta_helix"/>
    <property type="match status" value="1"/>
</dbReference>
<name>A0A0F6VYY8_9BACT</name>
<evidence type="ECO:0000256" key="1">
    <source>
        <dbReference type="SAM" id="MobiDB-lite"/>
    </source>
</evidence>
<evidence type="ECO:0000256" key="2">
    <source>
        <dbReference type="SAM" id="SignalP"/>
    </source>
</evidence>
<feature type="signal peptide" evidence="2">
    <location>
        <begin position="1"/>
        <end position="21"/>
    </location>
</feature>
<protein>
    <submittedName>
        <fullName evidence="4">Cell surface protein</fullName>
    </submittedName>
</protein>
<dbReference type="InterPro" id="IPR039448">
    <property type="entry name" value="Beta_helix"/>
</dbReference>
<dbReference type="InterPro" id="IPR006626">
    <property type="entry name" value="PbH1"/>
</dbReference>
<dbReference type="InterPro" id="IPR012334">
    <property type="entry name" value="Pectin_lyas_fold"/>
</dbReference>
<feature type="domain" description="Right handed beta helix" evidence="3">
    <location>
        <begin position="222"/>
        <end position="381"/>
    </location>
</feature>
<dbReference type="KEGG" id="samy:DB32_000170"/>
<organism evidence="4 5">
    <name type="scientific">Sandaracinus amylolyticus</name>
    <dbReference type="NCBI Taxonomy" id="927083"/>
    <lineage>
        <taxon>Bacteria</taxon>
        <taxon>Pseudomonadati</taxon>
        <taxon>Myxococcota</taxon>
        <taxon>Polyangia</taxon>
        <taxon>Polyangiales</taxon>
        <taxon>Sandaracinaceae</taxon>
        <taxon>Sandaracinus</taxon>
    </lineage>
</organism>
<accession>A0A0F6VYY8</accession>
<evidence type="ECO:0000259" key="3">
    <source>
        <dbReference type="Pfam" id="PF13229"/>
    </source>
</evidence>
<gene>
    <name evidence="4" type="ORF">DB32_000170</name>
</gene>
<reference evidence="4 5" key="1">
    <citation type="submission" date="2015-03" db="EMBL/GenBank/DDBJ databases">
        <title>Genome assembly of Sandaracinus amylolyticus DSM 53668.</title>
        <authorList>
            <person name="Sharma G."/>
            <person name="Subramanian S."/>
        </authorList>
    </citation>
    <scope>NUCLEOTIDE SEQUENCE [LARGE SCALE GENOMIC DNA]</scope>
    <source>
        <strain evidence="4 5">DSM 53668</strain>
    </source>
</reference>
<dbReference type="SMART" id="SM00710">
    <property type="entry name" value="PbH1"/>
    <property type="match status" value="5"/>
</dbReference>
<dbReference type="SUPFAM" id="SSF51126">
    <property type="entry name" value="Pectin lyase-like"/>
    <property type="match status" value="1"/>
</dbReference>
<feature type="compositionally biased region" description="Polar residues" evidence="1">
    <location>
        <begin position="450"/>
        <end position="468"/>
    </location>
</feature>
<dbReference type="EMBL" id="CP011125">
    <property type="protein sequence ID" value="AKF03021.1"/>
    <property type="molecule type" value="Genomic_DNA"/>
</dbReference>
<keyword evidence="5" id="KW-1185">Reference proteome</keyword>
<dbReference type="NCBIfam" id="TIGR03901">
    <property type="entry name" value="MYXO-CTERM"/>
    <property type="match status" value="1"/>
</dbReference>
<feature type="chain" id="PRO_5002511058" evidence="2">
    <location>
        <begin position="22"/>
        <end position="499"/>
    </location>
</feature>
<sequence>MTCRLAFLVVALSLLAPSARAQECDCDHTLALDVTTADGEALGIGPGDRVCVAAGERPFLRLSRFVGSAEAPITVINCGGRVVIRNADRAYALVVEGASRFVRVTGTGDPEIEHGFDVSAPDREPYAGVGVWIQGRASDVEIDHMEVHDTGFAGVMAKTDPACADRPFWDDFVMRDVHLHHLWVHDTGGEGFYVGSTQTSGYVRDCDGTSVTIPAHFLEGVEIDHVLVEDTEWDGAQVGFARSGCSVHDNVIRRVGSAGEMFQQQGLQLGAYSTCDVRRNVLSDGPAQGIIVLDTGDTTIADNVIARFGANGVYVNLRGLVERASHRFVHNTISGFGEDAIQVFGGGIENSVAWNNFVIGGDATSIAAGGDVGIEIDDNVFVASIAEAGVTGEDDFHLEAGSPARGAGRDVRDMGFALDLDGRARAMPPSAGAYEHDDDAPEIDAGTAVDASTTRGDGSTSETPSSSGCGCRVARGDGGPAALALVALAITIALRRRRR</sequence>
<keyword evidence="2" id="KW-0732">Signal</keyword>
<proteinExistence type="predicted"/>
<evidence type="ECO:0000313" key="5">
    <source>
        <dbReference type="Proteomes" id="UP000034883"/>
    </source>
</evidence>